<organism evidence="2 3">
    <name type="scientific">Pleurodeles waltl</name>
    <name type="common">Iberian ribbed newt</name>
    <dbReference type="NCBI Taxonomy" id="8319"/>
    <lineage>
        <taxon>Eukaryota</taxon>
        <taxon>Metazoa</taxon>
        <taxon>Chordata</taxon>
        <taxon>Craniata</taxon>
        <taxon>Vertebrata</taxon>
        <taxon>Euteleostomi</taxon>
        <taxon>Amphibia</taxon>
        <taxon>Batrachia</taxon>
        <taxon>Caudata</taxon>
        <taxon>Salamandroidea</taxon>
        <taxon>Salamandridae</taxon>
        <taxon>Pleurodelinae</taxon>
        <taxon>Pleurodeles</taxon>
    </lineage>
</organism>
<protein>
    <submittedName>
        <fullName evidence="2">Uncharacterized protein</fullName>
    </submittedName>
</protein>
<evidence type="ECO:0000313" key="2">
    <source>
        <dbReference type="EMBL" id="KAJ1103424.1"/>
    </source>
</evidence>
<feature type="region of interest" description="Disordered" evidence="1">
    <location>
        <begin position="160"/>
        <end position="195"/>
    </location>
</feature>
<dbReference type="Proteomes" id="UP001066276">
    <property type="component" value="Chromosome 9"/>
</dbReference>
<comment type="caution">
    <text evidence="2">The sequence shown here is derived from an EMBL/GenBank/DDBJ whole genome shotgun (WGS) entry which is preliminary data.</text>
</comment>
<reference evidence="2" key="1">
    <citation type="journal article" date="2022" name="bioRxiv">
        <title>Sequencing and chromosome-scale assembly of the giantPleurodeles waltlgenome.</title>
        <authorList>
            <person name="Brown T."/>
            <person name="Elewa A."/>
            <person name="Iarovenko S."/>
            <person name="Subramanian E."/>
            <person name="Araus A.J."/>
            <person name="Petzold A."/>
            <person name="Susuki M."/>
            <person name="Suzuki K.-i.T."/>
            <person name="Hayashi T."/>
            <person name="Toyoda A."/>
            <person name="Oliveira C."/>
            <person name="Osipova E."/>
            <person name="Leigh N.D."/>
            <person name="Simon A."/>
            <person name="Yun M.H."/>
        </authorList>
    </citation>
    <scope>NUCLEOTIDE SEQUENCE</scope>
    <source>
        <strain evidence="2">20211129_DDA</strain>
        <tissue evidence="2">Liver</tissue>
    </source>
</reference>
<gene>
    <name evidence="2" type="ORF">NDU88_000847</name>
</gene>
<name>A0AAV7MJT0_PLEWA</name>
<sequence length="248" mass="27399">MVLTYFSPGCPGSRGCCFQLGEFEELFIRGEVRPVTSAVQHGASFSPRVLTFFVLESARQHVRSEVPFVDLLTGFVFALPSICATRVLRYDSSRPIGLVGQPSLQIGLYTVLKEVALLFFSSLCSYERSRTCLISAEFFGTGEYGRVTLRSCLYPCCRPPRSSRPSLRGAPATHSSRKPQLDVAPGVRVSDRSRSSLPRQLLGPEFFRVRPPSSPVPAFRLCLSLGRPGHGRRSVPREHAVRFTSVAT</sequence>
<dbReference type="EMBL" id="JANPWB010000013">
    <property type="protein sequence ID" value="KAJ1103424.1"/>
    <property type="molecule type" value="Genomic_DNA"/>
</dbReference>
<evidence type="ECO:0000256" key="1">
    <source>
        <dbReference type="SAM" id="MobiDB-lite"/>
    </source>
</evidence>
<accession>A0AAV7MJT0</accession>
<dbReference type="AlphaFoldDB" id="A0AAV7MJT0"/>
<proteinExistence type="predicted"/>
<evidence type="ECO:0000313" key="3">
    <source>
        <dbReference type="Proteomes" id="UP001066276"/>
    </source>
</evidence>
<keyword evidence="3" id="KW-1185">Reference proteome</keyword>